<evidence type="ECO:0000313" key="3">
    <source>
        <dbReference type="Proteomes" id="UP001596052"/>
    </source>
</evidence>
<keyword evidence="1" id="KW-1133">Transmembrane helix</keyword>
<evidence type="ECO:0000313" key="2">
    <source>
        <dbReference type="EMBL" id="MFC5455950.1"/>
    </source>
</evidence>
<dbReference type="Proteomes" id="UP001596052">
    <property type="component" value="Unassembled WGS sequence"/>
</dbReference>
<protein>
    <recommendedName>
        <fullName evidence="4">Glutamine amidotransferase domain-containing protein</fullName>
    </recommendedName>
</protein>
<sequence length="771" mass="85017">MPRILWQNTDITWLAAVVVAVVLGLLWQGYRRSPLHGWRKLAAMACKLSALALLALCLLDPLWTKQQPKKGENEVIVLVDSSASLDTAEKPGEPTRAAKVGAALNDGGQDAAWIKELGEDFRLRLMTAGAQTQSVPHFRTLKFDGSRTDLCRSIMTLRSGGSNLAAVVVVSDGNATDASAWKAEATGAPVFTVLAGKNAPTPDLAILDATVATSPFEDAPITITSRVSAHGLTGKQATLSALDEQGKAVVTEKVAFSGESPQTVRLRLPVAKPGVSFHKLELKAEGVSEATLANNTRLLEADRGAGPYRVLYVTGRPNWEYKFLRRAIAGDDDIQMPSLVRIAKREPKFEWRGHAGESANPLFRGFGAKEGEEAQRYDQPVLIRLGTRDAKELSDGFPKAAEDFFSDYRAIIIDDLEAAFFTQEQMHLIQRFVSERGGALLMLGGQECYQAGGYDHTPIGSMLPVYLDRTNTTGPMLDARLNLTREGWLESWMRLRTDREEDEKRLSAMPSFYSINQTFAIKPGANILATVSDASQTTVPAIVSQRFGEGRVGSVLVGDLWRWGMYDPDARKDMERAWRQLIRWLVVDVEDSITLAAETEPADREHVRLSVRVRDRAFKPHGDAMVKIEVTQPDGKKSQLFAEPSLKEPGLYETEFFSGSSGNYRATATVEDMEKHTQLGTKTTGWTYGPQAEEFSRLAPDKAFMQRIASETGGQMLALEEVSKLPDLLKNIRVPVEVTLSTPLWHTPWIFHALLLLIVAEWGLRRKGGMA</sequence>
<comment type="caution">
    <text evidence="2">The sequence shown here is derived from an EMBL/GenBank/DDBJ whole genome shotgun (WGS) entry which is preliminary data.</text>
</comment>
<dbReference type="Gene3D" id="3.40.50.880">
    <property type="match status" value="1"/>
</dbReference>
<name>A0ABW0KRT1_9BACT</name>
<organism evidence="2 3">
    <name type="scientific">Prosthecobacter fluviatilis</name>
    <dbReference type="NCBI Taxonomy" id="445931"/>
    <lineage>
        <taxon>Bacteria</taxon>
        <taxon>Pseudomonadati</taxon>
        <taxon>Verrucomicrobiota</taxon>
        <taxon>Verrucomicrobiia</taxon>
        <taxon>Verrucomicrobiales</taxon>
        <taxon>Verrucomicrobiaceae</taxon>
        <taxon>Prosthecobacter</taxon>
    </lineage>
</organism>
<dbReference type="PANTHER" id="PTHR37947:SF1">
    <property type="entry name" value="BLL2462 PROTEIN"/>
    <property type="match status" value="1"/>
</dbReference>
<proteinExistence type="predicted"/>
<dbReference type="RefSeq" id="WP_377167620.1">
    <property type="nucleotide sequence ID" value="NZ_JBHSMQ010000004.1"/>
</dbReference>
<gene>
    <name evidence="2" type="ORF">ACFQDI_13885</name>
</gene>
<accession>A0ABW0KRT1</accession>
<dbReference type="EMBL" id="JBHSMQ010000004">
    <property type="protein sequence ID" value="MFC5455950.1"/>
    <property type="molecule type" value="Genomic_DNA"/>
</dbReference>
<evidence type="ECO:0000256" key="1">
    <source>
        <dbReference type="SAM" id="Phobius"/>
    </source>
</evidence>
<evidence type="ECO:0008006" key="4">
    <source>
        <dbReference type="Google" id="ProtNLM"/>
    </source>
</evidence>
<keyword evidence="1" id="KW-0812">Transmembrane</keyword>
<dbReference type="SUPFAM" id="SSF52317">
    <property type="entry name" value="Class I glutamine amidotransferase-like"/>
    <property type="match status" value="1"/>
</dbReference>
<dbReference type="InterPro" id="IPR029062">
    <property type="entry name" value="Class_I_gatase-like"/>
</dbReference>
<keyword evidence="3" id="KW-1185">Reference proteome</keyword>
<keyword evidence="1" id="KW-0472">Membrane</keyword>
<reference evidence="3" key="1">
    <citation type="journal article" date="2019" name="Int. J. Syst. Evol. Microbiol.">
        <title>The Global Catalogue of Microorganisms (GCM) 10K type strain sequencing project: providing services to taxonomists for standard genome sequencing and annotation.</title>
        <authorList>
            <consortium name="The Broad Institute Genomics Platform"/>
            <consortium name="The Broad Institute Genome Sequencing Center for Infectious Disease"/>
            <person name="Wu L."/>
            <person name="Ma J."/>
        </authorList>
    </citation>
    <scope>NUCLEOTIDE SEQUENCE [LARGE SCALE GENOMIC DNA]</scope>
    <source>
        <strain evidence="3">CGMCC 4.1469</strain>
    </source>
</reference>
<feature type="transmembrane region" description="Helical" evidence="1">
    <location>
        <begin position="12"/>
        <end position="30"/>
    </location>
</feature>
<dbReference type="PANTHER" id="PTHR37947">
    <property type="entry name" value="BLL2462 PROTEIN"/>
    <property type="match status" value="1"/>
</dbReference>